<dbReference type="InterPro" id="IPR036390">
    <property type="entry name" value="WH_DNA-bd_sf"/>
</dbReference>
<dbReference type="PRINTS" id="PR00033">
    <property type="entry name" value="HTHASNC"/>
</dbReference>
<evidence type="ECO:0008006" key="7">
    <source>
        <dbReference type="Google" id="ProtNLM"/>
    </source>
</evidence>
<dbReference type="InterPro" id="IPR011991">
    <property type="entry name" value="ArsR-like_HTH"/>
</dbReference>
<keyword evidence="2" id="KW-0804">Transcription</keyword>
<protein>
    <recommendedName>
        <fullName evidence="7">HTH marR-type domain-containing protein</fullName>
    </recommendedName>
</protein>
<evidence type="ECO:0000313" key="6">
    <source>
        <dbReference type="Proteomes" id="UP000053352"/>
    </source>
</evidence>
<dbReference type="CDD" id="cd00090">
    <property type="entry name" value="HTH_ARSR"/>
    <property type="match status" value="1"/>
</dbReference>
<feature type="domain" description="HTH deoR-type" evidence="4">
    <location>
        <begin position="22"/>
        <end position="77"/>
    </location>
</feature>
<dbReference type="PROSITE" id="PS51000">
    <property type="entry name" value="HTH_DEOR_2"/>
    <property type="match status" value="1"/>
</dbReference>
<dbReference type="AlphaFoldDB" id="A0A0V8RU99"/>
<evidence type="ECO:0000259" key="3">
    <source>
        <dbReference type="PROSITE" id="PS50987"/>
    </source>
</evidence>
<gene>
    <name evidence="5" type="ORF">CF15_01615</name>
</gene>
<feature type="domain" description="HTH arsR-type" evidence="3">
    <location>
        <begin position="6"/>
        <end position="93"/>
    </location>
</feature>
<dbReference type="Gene3D" id="1.10.10.10">
    <property type="entry name" value="Winged helix-like DNA-binding domain superfamily/Winged helix DNA-binding domain"/>
    <property type="match status" value="1"/>
</dbReference>
<dbReference type="InterPro" id="IPR000485">
    <property type="entry name" value="AsnC-type_HTH_dom"/>
</dbReference>
<evidence type="ECO:0000256" key="2">
    <source>
        <dbReference type="ARBA" id="ARBA00023163"/>
    </source>
</evidence>
<dbReference type="Pfam" id="PF09339">
    <property type="entry name" value="HTH_IclR"/>
    <property type="match status" value="1"/>
</dbReference>
<dbReference type="InterPro" id="IPR001034">
    <property type="entry name" value="DeoR_HTH"/>
</dbReference>
<dbReference type="InterPro" id="IPR001845">
    <property type="entry name" value="HTH_ArsR_DNA-bd_dom"/>
</dbReference>
<accession>A0A0V8RU99</accession>
<keyword evidence="1" id="KW-0805">Transcription regulation</keyword>
<dbReference type="GO" id="GO:0003700">
    <property type="term" value="F:DNA-binding transcription factor activity"/>
    <property type="evidence" value="ECO:0007669"/>
    <property type="project" value="InterPro"/>
</dbReference>
<dbReference type="RefSeq" id="WP_058370236.1">
    <property type="nucleotide sequence ID" value="NZ_LNTB01000001.1"/>
</dbReference>
<dbReference type="OrthoDB" id="386782at2157"/>
<reference evidence="5 6" key="1">
    <citation type="submission" date="2015-11" db="EMBL/GenBank/DDBJ databases">
        <title>Genome sequence of Pyrodictium occultum PL-19, a marine hyperthermophilic archaeon isolated from Volcano, Italy.</title>
        <authorList>
            <person name="Utturkar S."/>
            <person name="Huber H."/>
            <person name="Leptihn S."/>
            <person name="Brown S."/>
            <person name="Stetter K.O."/>
            <person name="Podar M."/>
        </authorList>
    </citation>
    <scope>NUCLEOTIDE SEQUENCE [LARGE SCALE GENOMIC DNA]</scope>
    <source>
        <strain evidence="5 6">PL-19</strain>
    </source>
</reference>
<organism evidence="5 6">
    <name type="scientific">Pyrodictium occultum</name>
    <dbReference type="NCBI Taxonomy" id="2309"/>
    <lineage>
        <taxon>Archaea</taxon>
        <taxon>Thermoproteota</taxon>
        <taxon>Thermoprotei</taxon>
        <taxon>Desulfurococcales</taxon>
        <taxon>Pyrodictiaceae</taxon>
        <taxon>Pyrodictium</taxon>
    </lineage>
</organism>
<comment type="caution">
    <text evidence="5">The sequence shown here is derived from an EMBL/GenBank/DDBJ whole genome shotgun (WGS) entry which is preliminary data.</text>
</comment>
<dbReference type="Proteomes" id="UP000053352">
    <property type="component" value="Unassembled WGS sequence"/>
</dbReference>
<dbReference type="InterPro" id="IPR036388">
    <property type="entry name" value="WH-like_DNA-bd_sf"/>
</dbReference>
<proteinExistence type="predicted"/>
<evidence type="ECO:0000313" key="5">
    <source>
        <dbReference type="EMBL" id="KSW11560.1"/>
    </source>
</evidence>
<dbReference type="STRING" id="2309.CF15_01615"/>
<dbReference type="SUPFAM" id="SSF46785">
    <property type="entry name" value="Winged helix' DNA-binding domain"/>
    <property type="match status" value="1"/>
</dbReference>
<dbReference type="GO" id="GO:0043565">
    <property type="term" value="F:sequence-specific DNA binding"/>
    <property type="evidence" value="ECO:0007669"/>
    <property type="project" value="InterPro"/>
</dbReference>
<evidence type="ECO:0000259" key="4">
    <source>
        <dbReference type="PROSITE" id="PS51000"/>
    </source>
</evidence>
<dbReference type="InterPro" id="IPR005471">
    <property type="entry name" value="Tscrpt_reg_IclR_N"/>
</dbReference>
<sequence>MRAELLAAGNGGEEPRLVEPGLDERDRRILELLRRRGPLGVSEVARLLGVSKSVASRKLHKLQSMGLVERAVVDGRVLYRAARMETRTCKNRD</sequence>
<evidence type="ECO:0000256" key="1">
    <source>
        <dbReference type="ARBA" id="ARBA00023015"/>
    </source>
</evidence>
<dbReference type="EMBL" id="LNTB01000001">
    <property type="protein sequence ID" value="KSW11560.1"/>
    <property type="molecule type" value="Genomic_DNA"/>
</dbReference>
<name>A0A0V8RU99_PYROC</name>
<dbReference type="PROSITE" id="PS50987">
    <property type="entry name" value="HTH_ARSR_2"/>
    <property type="match status" value="1"/>
</dbReference>
<keyword evidence="6" id="KW-1185">Reference proteome</keyword>